<proteinExistence type="predicted"/>
<evidence type="ECO:0000256" key="1">
    <source>
        <dbReference type="SAM" id="MobiDB-lite"/>
    </source>
</evidence>
<name>A0AAE0FRP9_9CHLO</name>
<dbReference type="AlphaFoldDB" id="A0AAE0FRP9"/>
<gene>
    <name evidence="2" type="ORF">CYMTET_26593</name>
</gene>
<protein>
    <submittedName>
        <fullName evidence="2">Uncharacterized protein</fullName>
    </submittedName>
</protein>
<sequence length="246" mass="27175">MAAVPGQQLSAEQRERCERNRQEALKRKEAAERARQTHETRGIPAQSHRHQPPPSFPPHSASIREDTAQATKFSCAPPPEFQKPHRSLSPPPQLRGHQEAQSWPTWTHGHGQRAPHTQQQSWQQLSTTEGLGAPPVRQHAMHSAQSSTYGNESCPKCGSGLVPICFLPCALKRIASRGVCSKVGKAEQISTTFFGVSKLPECLMAFAHYPSPSSSSAFVPFSTTKESGRLERLERLGAVLDHQRVR</sequence>
<dbReference type="EMBL" id="LGRX02014408">
    <property type="protein sequence ID" value="KAK3264684.1"/>
    <property type="molecule type" value="Genomic_DNA"/>
</dbReference>
<organism evidence="2 3">
    <name type="scientific">Cymbomonas tetramitiformis</name>
    <dbReference type="NCBI Taxonomy" id="36881"/>
    <lineage>
        <taxon>Eukaryota</taxon>
        <taxon>Viridiplantae</taxon>
        <taxon>Chlorophyta</taxon>
        <taxon>Pyramimonadophyceae</taxon>
        <taxon>Pyramimonadales</taxon>
        <taxon>Pyramimonadaceae</taxon>
        <taxon>Cymbomonas</taxon>
    </lineage>
</organism>
<keyword evidence="3" id="KW-1185">Reference proteome</keyword>
<reference evidence="2 3" key="1">
    <citation type="journal article" date="2015" name="Genome Biol. Evol.">
        <title>Comparative Genomics of a Bacterivorous Green Alga Reveals Evolutionary Causalities and Consequences of Phago-Mixotrophic Mode of Nutrition.</title>
        <authorList>
            <person name="Burns J.A."/>
            <person name="Paasch A."/>
            <person name="Narechania A."/>
            <person name="Kim E."/>
        </authorList>
    </citation>
    <scope>NUCLEOTIDE SEQUENCE [LARGE SCALE GENOMIC DNA]</scope>
    <source>
        <strain evidence="2 3">PLY_AMNH</strain>
    </source>
</reference>
<accession>A0AAE0FRP9</accession>
<dbReference type="Proteomes" id="UP001190700">
    <property type="component" value="Unassembled WGS sequence"/>
</dbReference>
<evidence type="ECO:0000313" key="3">
    <source>
        <dbReference type="Proteomes" id="UP001190700"/>
    </source>
</evidence>
<evidence type="ECO:0000313" key="2">
    <source>
        <dbReference type="EMBL" id="KAK3264684.1"/>
    </source>
</evidence>
<feature type="region of interest" description="Disordered" evidence="1">
    <location>
        <begin position="1"/>
        <end position="122"/>
    </location>
</feature>
<feature type="compositionally biased region" description="Basic and acidic residues" evidence="1">
    <location>
        <begin position="12"/>
        <end position="41"/>
    </location>
</feature>
<comment type="caution">
    <text evidence="2">The sequence shown here is derived from an EMBL/GenBank/DDBJ whole genome shotgun (WGS) entry which is preliminary data.</text>
</comment>